<evidence type="ECO:0000256" key="3">
    <source>
        <dbReference type="ARBA" id="ARBA00023242"/>
    </source>
</evidence>
<feature type="compositionally biased region" description="Low complexity" evidence="4">
    <location>
        <begin position="296"/>
        <end position="314"/>
    </location>
</feature>
<dbReference type="InterPro" id="IPR013591">
    <property type="entry name" value="Brevis_radix_dom"/>
</dbReference>
<dbReference type="PROSITE" id="PS51514">
    <property type="entry name" value="BRX"/>
    <property type="match status" value="2"/>
</dbReference>
<feature type="compositionally biased region" description="Polar residues" evidence="4">
    <location>
        <begin position="114"/>
        <end position="128"/>
    </location>
</feature>
<dbReference type="AlphaFoldDB" id="A0AAV0S5W0"/>
<evidence type="ECO:0000256" key="4">
    <source>
        <dbReference type="SAM" id="MobiDB-lite"/>
    </source>
</evidence>
<evidence type="ECO:0000313" key="7">
    <source>
        <dbReference type="Proteomes" id="UP001154282"/>
    </source>
</evidence>
<gene>
    <name evidence="6" type="ORF">LITE_LOCUS51440</name>
</gene>
<accession>A0AAV0S5W0</accession>
<evidence type="ECO:0000256" key="1">
    <source>
        <dbReference type="ARBA" id="ARBA00004123"/>
    </source>
</evidence>
<comment type="similarity">
    <text evidence="2">Belongs to the BRX family.</text>
</comment>
<dbReference type="Pfam" id="PF08381">
    <property type="entry name" value="BRX"/>
    <property type="match status" value="2"/>
</dbReference>
<proteinExistence type="inferred from homology"/>
<dbReference type="Proteomes" id="UP001154282">
    <property type="component" value="Unassembled WGS sequence"/>
</dbReference>
<dbReference type="InterPro" id="IPR044532">
    <property type="entry name" value="BRX-like"/>
</dbReference>
<feature type="compositionally biased region" description="Low complexity" evidence="4">
    <location>
        <begin position="17"/>
        <end position="33"/>
    </location>
</feature>
<keyword evidence="7" id="KW-1185">Reference proteome</keyword>
<organism evidence="6 7">
    <name type="scientific">Linum tenue</name>
    <dbReference type="NCBI Taxonomy" id="586396"/>
    <lineage>
        <taxon>Eukaryota</taxon>
        <taxon>Viridiplantae</taxon>
        <taxon>Streptophyta</taxon>
        <taxon>Embryophyta</taxon>
        <taxon>Tracheophyta</taxon>
        <taxon>Spermatophyta</taxon>
        <taxon>Magnoliopsida</taxon>
        <taxon>eudicotyledons</taxon>
        <taxon>Gunneridae</taxon>
        <taxon>Pentapetalae</taxon>
        <taxon>rosids</taxon>
        <taxon>fabids</taxon>
        <taxon>Malpighiales</taxon>
        <taxon>Linaceae</taxon>
        <taxon>Linum</taxon>
    </lineage>
</organism>
<dbReference type="Pfam" id="PF13713">
    <property type="entry name" value="BRX_N"/>
    <property type="match status" value="1"/>
</dbReference>
<feature type="region of interest" description="Disordered" evidence="4">
    <location>
        <begin position="210"/>
        <end position="314"/>
    </location>
</feature>
<dbReference type="PANTHER" id="PTHR46058">
    <property type="entry name" value="PROTEIN BREVIS RADIX-LIKE 1"/>
    <property type="match status" value="1"/>
</dbReference>
<evidence type="ECO:0000313" key="6">
    <source>
        <dbReference type="EMBL" id="CAI0627880.1"/>
    </source>
</evidence>
<keyword evidence="3" id="KW-0539">Nucleus</keyword>
<dbReference type="GO" id="GO:0005634">
    <property type="term" value="C:nucleus"/>
    <property type="evidence" value="ECO:0007669"/>
    <property type="project" value="UniProtKB-SubCell"/>
</dbReference>
<feature type="compositionally biased region" description="Polar residues" evidence="4">
    <location>
        <begin position="268"/>
        <end position="289"/>
    </location>
</feature>
<evidence type="ECO:0000256" key="2">
    <source>
        <dbReference type="ARBA" id="ARBA00009057"/>
    </source>
</evidence>
<comment type="caution">
    <text evidence="6">The sequence shown here is derived from an EMBL/GenBank/DDBJ whole genome shotgun (WGS) entry which is preliminary data.</text>
</comment>
<feature type="region of interest" description="Disordered" evidence="4">
    <location>
        <begin position="1"/>
        <end position="33"/>
    </location>
</feature>
<dbReference type="PANTHER" id="PTHR46058:SF3">
    <property type="entry name" value="PROTEIN BREVIS RADIX-LIKE 4"/>
    <property type="match status" value="1"/>
</dbReference>
<name>A0AAV0S5W0_9ROSI</name>
<protein>
    <recommendedName>
        <fullName evidence="5">BRX domain-containing protein</fullName>
    </recommendedName>
</protein>
<feature type="region of interest" description="Disordered" evidence="4">
    <location>
        <begin position="112"/>
        <end position="131"/>
    </location>
</feature>
<reference evidence="6" key="1">
    <citation type="submission" date="2022-08" db="EMBL/GenBank/DDBJ databases">
        <authorList>
            <person name="Gutierrez-Valencia J."/>
        </authorList>
    </citation>
    <scope>NUCLEOTIDE SEQUENCE</scope>
</reference>
<feature type="domain" description="BRX" evidence="5">
    <location>
        <begin position="322"/>
        <end position="377"/>
    </location>
</feature>
<feature type="compositionally biased region" description="Basic and acidic residues" evidence="4">
    <location>
        <begin position="217"/>
        <end position="227"/>
    </location>
</feature>
<dbReference type="InterPro" id="IPR027988">
    <property type="entry name" value="BRX_N"/>
</dbReference>
<feature type="domain" description="BRX" evidence="5">
    <location>
        <begin position="146"/>
        <end position="201"/>
    </location>
</feature>
<comment type="subcellular location">
    <subcellularLocation>
        <location evidence="1">Nucleus</location>
    </subcellularLocation>
</comment>
<sequence length="377" mass="42022">MLTCIARSKQAGDEPDGSSAAATNGNGSNAKNNQWQLRDMALKASGAYKHCAPCTTVPTAHNQSRFKTNPATAAEWDAAESEQRFRWPLKRTGSSSSATPRTWGKEMEARLKGISSSSGEGTPTSVSGSGRRVEPPIVFVEEREAKEWVAQVEPGVLITFVSLPMGGNDLKRMRFSRDMFNKWQAQKWWAENHDRVMELYNVQRLSRQAFPLQTPPRSEDESSKMESAEGSPLTPPLNRERLPRSLHRPTGMGIAGYSSSDSLDHPMQSRQYSDSASGLTSTPKLSSISGAAKTETSTSSMDASMRRSSSLSISNASDMMDNEWVEQDEPGVYITIRALPGGKRELRRVRFSREKFGEMHARLWWEENRGRIHEQYL</sequence>
<evidence type="ECO:0000259" key="5">
    <source>
        <dbReference type="PROSITE" id="PS51514"/>
    </source>
</evidence>
<dbReference type="EMBL" id="CAMGYJ010000011">
    <property type="protein sequence ID" value="CAI0627880.1"/>
    <property type="molecule type" value="Genomic_DNA"/>
</dbReference>